<proteinExistence type="predicted"/>
<protein>
    <submittedName>
        <fullName evidence="2">Uncharacterized protein</fullName>
    </submittedName>
</protein>
<keyword evidence="1" id="KW-0812">Transmembrane</keyword>
<gene>
    <name evidence="2" type="ORF">FC59_GL000005</name>
</gene>
<accession>A0A0R1VKJ7</accession>
<comment type="caution">
    <text evidence="2">The sequence shown here is derived from an EMBL/GenBank/DDBJ whole genome shotgun (WGS) entry which is preliminary data.</text>
</comment>
<sequence length="203" mass="23245">MNQNKKIQTIFDNFSFISKQPFEIGVSLSIVGFALLLGFVGFDLWQNSGSVFGIFLLILNLVIVVGAIIHIANMQEVPKAYSSKISGHFLYKRSLQLTRFVQKELVSQIDDSKFPTARTQIQKYNNSIRLLSFVVVFEREAYLFIRLPKNVSARRDLRELDEIANDLALELGLTRSSFQDFINHQNLGLGYISRSKYKVMRLS</sequence>
<feature type="transmembrane region" description="Helical" evidence="1">
    <location>
        <begin position="51"/>
        <end position="72"/>
    </location>
</feature>
<keyword evidence="1" id="KW-0472">Membrane</keyword>
<organism evidence="2 3">
    <name type="scientific">Lactobacillus kitasatonis DSM 16761 = JCM 1039</name>
    <dbReference type="NCBI Taxonomy" id="1423767"/>
    <lineage>
        <taxon>Bacteria</taxon>
        <taxon>Bacillati</taxon>
        <taxon>Bacillota</taxon>
        <taxon>Bacilli</taxon>
        <taxon>Lactobacillales</taxon>
        <taxon>Lactobacillaceae</taxon>
        <taxon>Lactobacillus</taxon>
    </lineage>
</organism>
<dbReference type="RefSeq" id="WP_025015614.1">
    <property type="nucleotide sequence ID" value="NZ_AZFU01000007.1"/>
</dbReference>
<name>A0A0R1VKJ7_9LACO</name>
<reference evidence="2 3" key="1">
    <citation type="journal article" date="2015" name="Genome Announc.">
        <title>Expanding the biotechnology potential of lactobacilli through comparative genomics of 213 strains and associated genera.</title>
        <authorList>
            <person name="Sun Z."/>
            <person name="Harris H.M."/>
            <person name="McCann A."/>
            <person name="Guo C."/>
            <person name="Argimon S."/>
            <person name="Zhang W."/>
            <person name="Yang X."/>
            <person name="Jeffery I.B."/>
            <person name="Cooney J.C."/>
            <person name="Kagawa T.F."/>
            <person name="Liu W."/>
            <person name="Song Y."/>
            <person name="Salvetti E."/>
            <person name="Wrobel A."/>
            <person name="Rasinkangas P."/>
            <person name="Parkhill J."/>
            <person name="Rea M.C."/>
            <person name="O'Sullivan O."/>
            <person name="Ritari J."/>
            <person name="Douillard F.P."/>
            <person name="Paul Ross R."/>
            <person name="Yang R."/>
            <person name="Briner A.E."/>
            <person name="Felis G.E."/>
            <person name="de Vos W.M."/>
            <person name="Barrangou R."/>
            <person name="Klaenhammer T.R."/>
            <person name="Caufield P.W."/>
            <person name="Cui Y."/>
            <person name="Zhang H."/>
            <person name="O'Toole P.W."/>
        </authorList>
    </citation>
    <scope>NUCLEOTIDE SEQUENCE [LARGE SCALE GENOMIC DNA]</scope>
    <source>
        <strain evidence="2 3">DSM 16761</strain>
    </source>
</reference>
<keyword evidence="1" id="KW-1133">Transmembrane helix</keyword>
<evidence type="ECO:0000313" key="3">
    <source>
        <dbReference type="Proteomes" id="UP000051307"/>
    </source>
</evidence>
<evidence type="ECO:0000313" key="2">
    <source>
        <dbReference type="EMBL" id="KRM06328.1"/>
    </source>
</evidence>
<feature type="transmembrane region" description="Helical" evidence="1">
    <location>
        <begin position="21"/>
        <end position="45"/>
    </location>
</feature>
<evidence type="ECO:0000256" key="1">
    <source>
        <dbReference type="SAM" id="Phobius"/>
    </source>
</evidence>
<dbReference type="EMBL" id="AZFU01000007">
    <property type="protein sequence ID" value="KRM06328.1"/>
    <property type="molecule type" value="Genomic_DNA"/>
</dbReference>
<dbReference type="Proteomes" id="UP000051307">
    <property type="component" value="Unassembled WGS sequence"/>
</dbReference>
<dbReference type="PATRIC" id="fig|1423767.3.peg.7"/>
<dbReference type="AlphaFoldDB" id="A0A0R1VKJ7"/>